<evidence type="ECO:0000313" key="1">
    <source>
        <dbReference type="EMBL" id="MDA0163510.1"/>
    </source>
</evidence>
<protein>
    <submittedName>
        <fullName evidence="1">Uncharacterized protein</fullName>
    </submittedName>
</protein>
<comment type="caution">
    <text evidence="1">The sequence shown here is derived from an EMBL/GenBank/DDBJ whole genome shotgun (WGS) entry which is preliminary data.</text>
</comment>
<dbReference type="Proteomes" id="UP001149140">
    <property type="component" value="Unassembled WGS sequence"/>
</dbReference>
<sequence>MSSPETDGLHAPPPPRPAPVVVAFGLKPERLVGAEGRIDAVPEPPTAEQAGLLIEALASGIKAGGAVIAIVPDWFAPEGLRRLEMARALLDTARVAIHVTSLPPLAATALASVASSLGPRLPSAGMLASALPGLSEQLHQITWLGSVTGLKHPAPSLGQHVTSLTPGSAFGVSSFPKPAVHKIQSGQPSVPLPALVRPSRLAVSARNGDEQWITGPVNAALGNLPVVRVEPTPGGPEYWGTSKLVEAIVVPADPDGLARELLQSVEAWACRWCGELIARSPCPLCGHRARPRRRPAPPQQGARK</sequence>
<dbReference type="AlphaFoldDB" id="A0A9X3MVT8"/>
<evidence type="ECO:0000313" key="2">
    <source>
        <dbReference type="Proteomes" id="UP001149140"/>
    </source>
</evidence>
<dbReference type="RefSeq" id="WP_270042755.1">
    <property type="nucleotide sequence ID" value="NZ_JAPDOD010000025.1"/>
</dbReference>
<dbReference type="EMBL" id="JAPDOD010000025">
    <property type="protein sequence ID" value="MDA0163510.1"/>
    <property type="molecule type" value="Genomic_DNA"/>
</dbReference>
<reference evidence="1" key="1">
    <citation type="submission" date="2022-10" db="EMBL/GenBank/DDBJ databases">
        <title>The WGS of Solirubrobacter ginsenosidimutans DSM 21036.</title>
        <authorList>
            <person name="Jiang Z."/>
        </authorList>
    </citation>
    <scope>NUCLEOTIDE SEQUENCE</scope>
    <source>
        <strain evidence="1">DSM 21036</strain>
    </source>
</reference>
<name>A0A9X3MVT8_9ACTN</name>
<organism evidence="1 2">
    <name type="scientific">Solirubrobacter ginsenosidimutans</name>
    <dbReference type="NCBI Taxonomy" id="490573"/>
    <lineage>
        <taxon>Bacteria</taxon>
        <taxon>Bacillati</taxon>
        <taxon>Actinomycetota</taxon>
        <taxon>Thermoleophilia</taxon>
        <taxon>Solirubrobacterales</taxon>
        <taxon>Solirubrobacteraceae</taxon>
        <taxon>Solirubrobacter</taxon>
    </lineage>
</organism>
<keyword evidence="2" id="KW-1185">Reference proteome</keyword>
<accession>A0A9X3MVT8</accession>
<gene>
    <name evidence="1" type="ORF">OM076_24770</name>
</gene>
<proteinExistence type="predicted"/>